<evidence type="ECO:0000256" key="9">
    <source>
        <dbReference type="SAM" id="Coils"/>
    </source>
</evidence>
<protein>
    <recommendedName>
        <fullName evidence="2">histidine kinase</fullName>
        <ecNumber evidence="2">2.7.13.3</ecNumber>
    </recommendedName>
</protein>
<feature type="transmembrane region" description="Helical" evidence="10">
    <location>
        <begin position="123"/>
        <end position="141"/>
    </location>
</feature>
<dbReference type="EMBL" id="BSTX01000002">
    <property type="protein sequence ID" value="GLZ77993.1"/>
    <property type="molecule type" value="Genomic_DNA"/>
</dbReference>
<dbReference type="GO" id="GO:0046983">
    <property type="term" value="F:protein dimerization activity"/>
    <property type="evidence" value="ECO:0007669"/>
    <property type="project" value="InterPro"/>
</dbReference>
<dbReference type="PANTHER" id="PTHR24421">
    <property type="entry name" value="NITRATE/NITRITE SENSOR PROTEIN NARX-RELATED"/>
    <property type="match status" value="1"/>
</dbReference>
<evidence type="ECO:0000256" key="3">
    <source>
        <dbReference type="ARBA" id="ARBA00022553"/>
    </source>
</evidence>
<dbReference type="GO" id="GO:0005524">
    <property type="term" value="F:ATP binding"/>
    <property type="evidence" value="ECO:0007669"/>
    <property type="project" value="UniProtKB-KW"/>
</dbReference>
<dbReference type="EC" id="2.7.13.3" evidence="2"/>
<evidence type="ECO:0000313" key="14">
    <source>
        <dbReference type="Proteomes" id="UP001165079"/>
    </source>
</evidence>
<feature type="transmembrane region" description="Helical" evidence="10">
    <location>
        <begin position="148"/>
        <end position="167"/>
    </location>
</feature>
<evidence type="ECO:0000256" key="10">
    <source>
        <dbReference type="SAM" id="Phobius"/>
    </source>
</evidence>
<evidence type="ECO:0000256" key="1">
    <source>
        <dbReference type="ARBA" id="ARBA00000085"/>
    </source>
</evidence>
<evidence type="ECO:0000259" key="11">
    <source>
        <dbReference type="Pfam" id="PF07730"/>
    </source>
</evidence>
<keyword evidence="6 13" id="KW-0418">Kinase</keyword>
<keyword evidence="10" id="KW-0472">Membrane</keyword>
<keyword evidence="7" id="KW-0067">ATP-binding</keyword>
<keyword evidence="3" id="KW-0597">Phosphoprotein</keyword>
<feature type="transmembrane region" description="Helical" evidence="10">
    <location>
        <begin position="63"/>
        <end position="82"/>
    </location>
</feature>
<evidence type="ECO:0000256" key="5">
    <source>
        <dbReference type="ARBA" id="ARBA00022741"/>
    </source>
</evidence>
<keyword evidence="9" id="KW-0175">Coiled coil</keyword>
<proteinExistence type="predicted"/>
<keyword evidence="8" id="KW-0902">Two-component regulatory system</keyword>
<feature type="domain" description="Signal transduction histidine kinase subgroup 3 dimerisation and phosphoacceptor" evidence="11">
    <location>
        <begin position="201"/>
        <end position="265"/>
    </location>
</feature>
<keyword evidence="10" id="KW-1133">Transmembrane helix</keyword>
<dbReference type="PANTHER" id="PTHR24421:SF10">
    <property type="entry name" value="NITRATE_NITRITE SENSOR PROTEIN NARQ"/>
    <property type="match status" value="1"/>
</dbReference>
<keyword evidence="10" id="KW-0812">Transmembrane</keyword>
<comment type="catalytic activity">
    <reaction evidence="1">
        <text>ATP + protein L-histidine = ADP + protein N-phospho-L-histidine.</text>
        <dbReference type="EC" id="2.7.13.3"/>
    </reaction>
</comment>
<dbReference type="SUPFAM" id="SSF55874">
    <property type="entry name" value="ATPase domain of HSP90 chaperone/DNA topoisomerase II/histidine kinase"/>
    <property type="match status" value="1"/>
</dbReference>
<evidence type="ECO:0000313" key="13">
    <source>
        <dbReference type="EMBL" id="GLZ77993.1"/>
    </source>
</evidence>
<dbReference type="GO" id="GO:0016020">
    <property type="term" value="C:membrane"/>
    <property type="evidence" value="ECO:0007669"/>
    <property type="project" value="InterPro"/>
</dbReference>
<gene>
    <name evidence="13" type="ORF">Afil01_28000</name>
</gene>
<comment type="caution">
    <text evidence="13">The sequence shown here is derived from an EMBL/GenBank/DDBJ whole genome shotgun (WGS) entry which is preliminary data.</text>
</comment>
<dbReference type="Proteomes" id="UP001165079">
    <property type="component" value="Unassembled WGS sequence"/>
</dbReference>
<evidence type="ECO:0000256" key="6">
    <source>
        <dbReference type="ARBA" id="ARBA00022777"/>
    </source>
</evidence>
<keyword evidence="14" id="KW-1185">Reference proteome</keyword>
<sequence>MDSGDLGIARPVMIIRAGRFGRMRRRRNARDWAVDLTAFVLAALFGLFLAGTRVDEGALPDPSWLFTLDQIAGVLGCAALWLRRRWPVGLAFGLIVLSAFSELVSGALLVALFTVAVHERLRTTIAAFAAGVAAGGVYAFLRPEPQAATGIMLGASLALAAVGWGLFVHHRRRLLESLRERARRAEEEAGMRAERARRDTRDAIAREIHDVLGHRLSLLSLHAGALEFRPDAPAADVSRAAGVIRENAHLALQDLREVIGVLRAPVGELPTPGIGDLARLAAETVDAGTPVDLRVAAEGLPDTTGRTVYRVVQEALTNARKHAPGAPVEVVVDGAVGEGLGVEVSNPLTGGPGGEGGGAGLIGLAERVALAGGELTHGAEGGRWRVAARLPWPS</sequence>
<dbReference type="InterPro" id="IPR036890">
    <property type="entry name" value="HATPase_C_sf"/>
</dbReference>
<dbReference type="Gene3D" id="3.30.565.10">
    <property type="entry name" value="Histidine kinase-like ATPase, C-terminal domain"/>
    <property type="match status" value="1"/>
</dbReference>
<evidence type="ECO:0000259" key="12">
    <source>
        <dbReference type="Pfam" id="PF23539"/>
    </source>
</evidence>
<dbReference type="InterPro" id="IPR011712">
    <property type="entry name" value="Sig_transdc_His_kin_sub3_dim/P"/>
</dbReference>
<keyword evidence="5" id="KW-0547">Nucleotide-binding</keyword>
<dbReference type="AlphaFoldDB" id="A0A9W6W9H2"/>
<dbReference type="Pfam" id="PF23539">
    <property type="entry name" value="DUF7134"/>
    <property type="match status" value="1"/>
</dbReference>
<name>A0A9W6W9H2_9ACTN</name>
<dbReference type="Pfam" id="PF07730">
    <property type="entry name" value="HisKA_3"/>
    <property type="match status" value="1"/>
</dbReference>
<evidence type="ECO:0000256" key="7">
    <source>
        <dbReference type="ARBA" id="ARBA00022840"/>
    </source>
</evidence>
<evidence type="ECO:0000256" key="8">
    <source>
        <dbReference type="ARBA" id="ARBA00023012"/>
    </source>
</evidence>
<feature type="transmembrane region" description="Helical" evidence="10">
    <location>
        <begin position="32"/>
        <end position="51"/>
    </location>
</feature>
<organism evidence="13 14">
    <name type="scientific">Actinorhabdospora filicis</name>
    <dbReference type="NCBI Taxonomy" id="1785913"/>
    <lineage>
        <taxon>Bacteria</taxon>
        <taxon>Bacillati</taxon>
        <taxon>Actinomycetota</taxon>
        <taxon>Actinomycetes</taxon>
        <taxon>Micromonosporales</taxon>
        <taxon>Micromonosporaceae</taxon>
        <taxon>Actinorhabdospora</taxon>
    </lineage>
</organism>
<dbReference type="InterPro" id="IPR055558">
    <property type="entry name" value="DUF7134"/>
</dbReference>
<accession>A0A9W6W9H2</accession>
<dbReference type="InterPro" id="IPR050482">
    <property type="entry name" value="Sensor_HK_TwoCompSys"/>
</dbReference>
<evidence type="ECO:0000256" key="2">
    <source>
        <dbReference type="ARBA" id="ARBA00012438"/>
    </source>
</evidence>
<feature type="coiled-coil region" evidence="9">
    <location>
        <begin position="168"/>
        <end position="195"/>
    </location>
</feature>
<dbReference type="GO" id="GO:0000155">
    <property type="term" value="F:phosphorelay sensor kinase activity"/>
    <property type="evidence" value="ECO:0007669"/>
    <property type="project" value="InterPro"/>
</dbReference>
<feature type="domain" description="DUF7134" evidence="12">
    <location>
        <begin position="27"/>
        <end position="165"/>
    </location>
</feature>
<reference evidence="13" key="1">
    <citation type="submission" date="2023-03" db="EMBL/GenBank/DDBJ databases">
        <title>Actinorhabdospora filicis NBRC 111898.</title>
        <authorList>
            <person name="Ichikawa N."/>
            <person name="Sato H."/>
            <person name="Tonouchi N."/>
        </authorList>
    </citation>
    <scope>NUCLEOTIDE SEQUENCE</scope>
    <source>
        <strain evidence="13">NBRC 111898</strain>
    </source>
</reference>
<keyword evidence="4" id="KW-0808">Transferase</keyword>
<feature type="transmembrane region" description="Helical" evidence="10">
    <location>
        <begin position="94"/>
        <end position="117"/>
    </location>
</feature>
<dbReference type="Gene3D" id="1.20.5.1930">
    <property type="match status" value="1"/>
</dbReference>
<evidence type="ECO:0000256" key="4">
    <source>
        <dbReference type="ARBA" id="ARBA00022679"/>
    </source>
</evidence>